<dbReference type="GeneID" id="103510216"/>
<feature type="compositionally biased region" description="Polar residues" evidence="1">
    <location>
        <begin position="406"/>
        <end position="417"/>
    </location>
</feature>
<feature type="compositionally biased region" description="Polar residues" evidence="1">
    <location>
        <begin position="245"/>
        <end position="270"/>
    </location>
</feature>
<reference evidence="3" key="1">
    <citation type="submission" date="2025-08" db="UniProtKB">
        <authorList>
            <consortium name="RefSeq"/>
        </authorList>
    </citation>
    <scope>IDENTIFICATION</scope>
</reference>
<evidence type="ECO:0000256" key="1">
    <source>
        <dbReference type="SAM" id="MobiDB-lite"/>
    </source>
</evidence>
<dbReference type="KEGG" id="dci:103510216"/>
<dbReference type="RefSeq" id="XP_017300100.1">
    <property type="nucleotide sequence ID" value="XM_017444611.2"/>
</dbReference>
<dbReference type="AlphaFoldDB" id="A0A1S4ECZ7"/>
<sequence length="460" mass="52352">MFIQDMALSLVYRIPMIRSTVQTVNLKYHQVKSGNIFVNLVLSTIELCVYLCVKLVGQIQTYDYRKYLTQMNHYVYVGVCQYATPVLWCQLRDAFQRVKDFTLDVSYGIAKYLDNLLCSGMGGFDSPHAQVNFDSPNMNTLIDLLTRSLAELKIKENNSLLELSGYHQEFQHSGVIVEHSSTSCDCEKHHDDHVYTNNNNNVDTLTAIEYHSESAKHSMSHKPSEEPTSESSIAHENIMADMEDQTSQTEDIPTNPQTEDQDTPGKTTSQEWHKLYPSSQPMIPMMTEGKAFELAEALKEKRQDKTGRDAYEVDTVLVLLSQWNVIDEKSKHYAIDRANLLYLAICYGWSYALQKVSPSTTAPIVTPPVTIPPPGEHSPLHRQHSNDSNTAPAAAPQAKNLRKNVISRSHSSVYSNDSGKHHYNGYNGYFHRPNNGYYRRSFPPNMYQQSHYDSSHFYGK</sequence>
<organism evidence="2 3">
    <name type="scientific">Diaphorina citri</name>
    <name type="common">Asian citrus psyllid</name>
    <dbReference type="NCBI Taxonomy" id="121845"/>
    <lineage>
        <taxon>Eukaryota</taxon>
        <taxon>Metazoa</taxon>
        <taxon>Ecdysozoa</taxon>
        <taxon>Arthropoda</taxon>
        <taxon>Hexapoda</taxon>
        <taxon>Insecta</taxon>
        <taxon>Pterygota</taxon>
        <taxon>Neoptera</taxon>
        <taxon>Paraneoptera</taxon>
        <taxon>Hemiptera</taxon>
        <taxon>Sternorrhyncha</taxon>
        <taxon>Psylloidea</taxon>
        <taxon>Psyllidae</taxon>
        <taxon>Diaphorininae</taxon>
        <taxon>Diaphorina</taxon>
    </lineage>
</organism>
<accession>A0A1S4ECZ7</accession>
<feature type="region of interest" description="Disordered" evidence="1">
    <location>
        <begin position="373"/>
        <end position="419"/>
    </location>
</feature>
<dbReference type="Proteomes" id="UP000079169">
    <property type="component" value="Unplaced"/>
</dbReference>
<evidence type="ECO:0000313" key="3">
    <source>
        <dbReference type="RefSeq" id="XP_017300100.1"/>
    </source>
</evidence>
<dbReference type="PaxDb" id="121845-A0A1S4ECZ7"/>
<name>A0A1S4ECZ7_DIACI</name>
<protein>
    <submittedName>
        <fullName evidence="3">Uncharacterized protein LOC103510216</fullName>
    </submittedName>
</protein>
<keyword evidence="2" id="KW-1185">Reference proteome</keyword>
<evidence type="ECO:0000313" key="2">
    <source>
        <dbReference type="Proteomes" id="UP000079169"/>
    </source>
</evidence>
<feature type="region of interest" description="Disordered" evidence="1">
    <location>
        <begin position="243"/>
        <end position="271"/>
    </location>
</feature>
<proteinExistence type="predicted"/>
<feature type="region of interest" description="Disordered" evidence="1">
    <location>
        <begin position="213"/>
        <end position="232"/>
    </location>
</feature>
<gene>
    <name evidence="3" type="primary">LOC103510216</name>
</gene>